<sequence length="109" mass="12695">MERALQRELGSNPQRGVEETLTTALGEQHYITQEELEKVMQWKLNTQHGRRDRYIKWMSEVPTAFVQRISEAALLVDDPKLQLKPSRQSMGSGLRPPQLFSQFMIQRPT</sequence>
<dbReference type="EMBL" id="CP002063">
    <property type="protein sequence ID" value="ADJ16729.1"/>
    <property type="molecule type" value="Genomic_DNA"/>
</dbReference>
<dbReference type="PATRIC" id="fig|795797.18.peg.3318"/>
<proteinExistence type="predicted"/>
<accession>D8JBS6</accession>
<evidence type="ECO:0000313" key="1">
    <source>
        <dbReference type="EMBL" id="ADJ16729.1"/>
    </source>
</evidence>
<evidence type="ECO:0000313" key="2">
    <source>
        <dbReference type="Proteomes" id="UP000000390"/>
    </source>
</evidence>
<dbReference type="Proteomes" id="UP000000390">
    <property type="component" value="Plasmid 1"/>
</dbReference>
<dbReference type="HOGENOM" id="CLU_2177810_0_0_2"/>
<dbReference type="KEGG" id="hje:HacjB3_16896"/>
<name>D8JBS6_HALJB</name>
<keyword evidence="1" id="KW-0614">Plasmid</keyword>
<dbReference type="AlphaFoldDB" id="D8JBS6"/>
<gene>
    <name evidence="1" type="ordered locus">HacjB3_16896</name>
</gene>
<organism evidence="1 2">
    <name type="scientific">Halalkalicoccus jeotgali (strain DSM 18796 / CECT 7217 / JCM 14584 / KCTC 4019 / B3)</name>
    <dbReference type="NCBI Taxonomy" id="795797"/>
    <lineage>
        <taxon>Archaea</taxon>
        <taxon>Methanobacteriati</taxon>
        <taxon>Methanobacteriota</taxon>
        <taxon>Stenosarchaea group</taxon>
        <taxon>Halobacteria</taxon>
        <taxon>Halobacteriales</taxon>
        <taxon>Halococcaceae</taxon>
        <taxon>Halalkalicoccus</taxon>
    </lineage>
</organism>
<protein>
    <submittedName>
        <fullName evidence="1">Uncharacterized protein</fullName>
    </submittedName>
</protein>
<reference evidence="1 2" key="1">
    <citation type="journal article" date="2010" name="J. Bacteriol.">
        <title>Complete genome sequence of Halalkalicoccus jeotgali B3(T), an extremely halophilic archaeon.</title>
        <authorList>
            <person name="Roh S.W."/>
            <person name="Nam Y.D."/>
            <person name="Nam S.H."/>
            <person name="Choi S.H."/>
            <person name="Park H.S."/>
            <person name="Bae J.W."/>
        </authorList>
    </citation>
    <scope>NUCLEOTIDE SEQUENCE [LARGE SCALE GENOMIC DNA]</scope>
    <source>
        <strain evidence="2">DSM 18796 / CECT 7217 / JCM 14584 / KCTC 4019 / B3</strain>
        <plasmid evidence="2">1</plasmid>
    </source>
</reference>
<geneLocation type="plasmid" evidence="1 2">
    <name>1</name>
</geneLocation>